<protein>
    <submittedName>
        <fullName evidence="2">Putative membrane protein</fullName>
    </submittedName>
</protein>
<accession>A0A1Z1UTV7</accession>
<keyword evidence="1" id="KW-1133">Transmembrane helix</keyword>
<organism evidence="2">
    <name type="scientific">Rhodococcus hoagii</name>
    <name type="common">Corynebacterium equii</name>
    <dbReference type="NCBI Taxonomy" id="43767"/>
    <lineage>
        <taxon>Bacteria</taxon>
        <taxon>Bacillati</taxon>
        <taxon>Actinomycetota</taxon>
        <taxon>Actinomycetes</taxon>
        <taxon>Mycobacteriales</taxon>
        <taxon>Nocardiaceae</taxon>
        <taxon>Prescottella</taxon>
    </lineage>
</organism>
<keyword evidence="1" id="KW-0812">Transmembrane</keyword>
<name>A0A1Z1UTV7_RHOHA</name>
<keyword evidence="2" id="KW-0614">Plasmid</keyword>
<dbReference type="EMBL" id="KX443388">
    <property type="protein sequence ID" value="ARX58962.1"/>
    <property type="molecule type" value="Genomic_DNA"/>
</dbReference>
<feature type="transmembrane region" description="Helical" evidence="1">
    <location>
        <begin position="76"/>
        <end position="97"/>
    </location>
</feature>
<evidence type="ECO:0000256" key="1">
    <source>
        <dbReference type="SAM" id="Phobius"/>
    </source>
</evidence>
<keyword evidence="1" id="KW-0472">Membrane</keyword>
<geneLocation type="plasmid" evidence="2">
    <name>pVAPA1216</name>
</geneLocation>
<gene>
    <name evidence="2" type="ORF">pVAPA1216_0370</name>
</gene>
<reference evidence="2" key="1">
    <citation type="journal article" date="2017" name="Genome Biol. Evol.">
        <title>Comparative Genomics of Rhodococcus equi Virulence Plasmids Indicates Host-Driven Evolution of the vap Pathogenicity Island.</title>
        <authorList>
            <person name="MacArthur I."/>
            <person name="Anastasi E."/>
            <person name="Alvarez S."/>
            <person name="Scortti M."/>
            <person name="Vazquez-Boland J.A."/>
        </authorList>
    </citation>
    <scope>NUCLEOTIDE SEQUENCE</scope>
    <source>
        <strain evidence="2">PAM1216</strain>
        <plasmid evidence="2">pVAPA1216</plasmid>
    </source>
</reference>
<evidence type="ECO:0000313" key="2">
    <source>
        <dbReference type="EMBL" id="ARX58962.1"/>
    </source>
</evidence>
<proteinExistence type="predicted"/>
<feature type="transmembrane region" description="Helical" evidence="1">
    <location>
        <begin position="41"/>
        <end position="64"/>
    </location>
</feature>
<sequence>MPRLLPFHAMKGTTSVLGMIDDGEEPSKTLRERLTLLLRGPWIWVLYGTLVAIVALWAGTQIALESGQDVAWYSGFGQWLGALGSMIAAGVALWIATSERQAAQEARDRDLAREAGLVTVRVFDEMRVPGAGATDVAPGIVVMNWRQSRLFNLHIREIRGAVSPFIVAVRTDPGAKLQPALGAKRVSMGELMLTPIAHEDVVTIFPTVSEGGRISYASLRYTDETGRQWEVDNGSRVARIVL</sequence>
<dbReference type="AlphaFoldDB" id="A0A1Z1UTV7"/>